<reference evidence="1 2" key="1">
    <citation type="submission" date="2019-07" db="EMBL/GenBank/DDBJ databases">
        <title>WGS assembly of Gossypium tomentosum.</title>
        <authorList>
            <person name="Chen Z.J."/>
            <person name="Sreedasyam A."/>
            <person name="Ando A."/>
            <person name="Song Q."/>
            <person name="De L."/>
            <person name="Hulse-Kemp A."/>
            <person name="Ding M."/>
            <person name="Ye W."/>
            <person name="Kirkbride R."/>
            <person name="Jenkins J."/>
            <person name="Plott C."/>
            <person name="Lovell J."/>
            <person name="Lin Y.-M."/>
            <person name="Vaughn R."/>
            <person name="Liu B."/>
            <person name="Li W."/>
            <person name="Simpson S."/>
            <person name="Scheffler B."/>
            <person name="Saski C."/>
            <person name="Grover C."/>
            <person name="Hu G."/>
            <person name="Conover J."/>
            <person name="Carlson J."/>
            <person name="Shu S."/>
            <person name="Boston L."/>
            <person name="Williams M."/>
            <person name="Peterson D."/>
            <person name="Mcgee K."/>
            <person name="Jones D."/>
            <person name="Wendel J."/>
            <person name="Stelly D."/>
            <person name="Grimwood J."/>
            <person name="Schmutz J."/>
        </authorList>
    </citation>
    <scope>NUCLEOTIDE SEQUENCE [LARGE SCALE GENOMIC DNA]</scope>
    <source>
        <strain evidence="1">7179.01</strain>
    </source>
</reference>
<accession>A0A5D2KIT9</accession>
<gene>
    <name evidence="1" type="ORF">ES332_D06G132500v1</name>
</gene>
<keyword evidence="2" id="KW-1185">Reference proteome</keyword>
<dbReference type="EMBL" id="CM017628">
    <property type="protein sequence ID" value="TYH66565.1"/>
    <property type="molecule type" value="Genomic_DNA"/>
</dbReference>
<organism evidence="1 2">
    <name type="scientific">Gossypium tomentosum</name>
    <name type="common">Hawaiian cotton</name>
    <name type="synonym">Gossypium sandvicense</name>
    <dbReference type="NCBI Taxonomy" id="34277"/>
    <lineage>
        <taxon>Eukaryota</taxon>
        <taxon>Viridiplantae</taxon>
        <taxon>Streptophyta</taxon>
        <taxon>Embryophyta</taxon>
        <taxon>Tracheophyta</taxon>
        <taxon>Spermatophyta</taxon>
        <taxon>Magnoliopsida</taxon>
        <taxon>eudicotyledons</taxon>
        <taxon>Gunneridae</taxon>
        <taxon>Pentapetalae</taxon>
        <taxon>rosids</taxon>
        <taxon>malvids</taxon>
        <taxon>Malvales</taxon>
        <taxon>Malvaceae</taxon>
        <taxon>Malvoideae</taxon>
        <taxon>Gossypium</taxon>
    </lineage>
</organism>
<dbReference type="Proteomes" id="UP000322667">
    <property type="component" value="Chromosome D06"/>
</dbReference>
<sequence length="93" mass="11291">MNQLIEIEFIFQKNHRKKLSICCHLYDQNIIIMIIKNSTGPFLANQTKKEEVGPVEFLHFHSYNLNMNHKRKYLLNRSQEYQLPYLLFKEESF</sequence>
<protein>
    <submittedName>
        <fullName evidence="1">Uncharacterized protein</fullName>
    </submittedName>
</protein>
<name>A0A5D2KIT9_GOSTO</name>
<dbReference type="AlphaFoldDB" id="A0A5D2KIT9"/>
<evidence type="ECO:0000313" key="2">
    <source>
        <dbReference type="Proteomes" id="UP000322667"/>
    </source>
</evidence>
<proteinExistence type="predicted"/>
<evidence type="ECO:0000313" key="1">
    <source>
        <dbReference type="EMBL" id="TYH66565.1"/>
    </source>
</evidence>